<sequence length="246" mass="28117">MLDIVEKPLSIAGDFAVDGWTIIDTPPLSNEMLATFEDLPRDMHSLQRYRTVRLTQYFAYCEDREWIFAPLPRRDYVQSAEYIKIPEAGGVKRFREQLVCDPSSLLVAILAVLPIDRDELYQINVSQFRVRVDAEWKGITVPEGPHRDGHRFSVVGVARRHQVDGGETQIIEPATGEIVFRTTLQNNQAILMNDDRWIHYATDIVAAEGYDSGYRDIWVIEVDPWAERCYGPLHEQRASAPSIAAE</sequence>
<name>A0A840HYP5_9SPHN</name>
<organism evidence="1 2">
    <name type="scientific">Rhizorhapis suberifaciens</name>
    <name type="common">corky root of lettuce</name>
    <dbReference type="NCBI Taxonomy" id="13656"/>
    <lineage>
        <taxon>Bacteria</taxon>
        <taxon>Pseudomonadati</taxon>
        <taxon>Pseudomonadota</taxon>
        <taxon>Alphaproteobacteria</taxon>
        <taxon>Sphingomonadales</taxon>
        <taxon>Sphingomonadaceae</taxon>
        <taxon>Rhizorhapis</taxon>
    </lineage>
</organism>
<dbReference type="RefSeq" id="WP_184477032.1">
    <property type="nucleotide sequence ID" value="NZ_JACHOV010000013.1"/>
</dbReference>
<dbReference type="GO" id="GO:0051213">
    <property type="term" value="F:dioxygenase activity"/>
    <property type="evidence" value="ECO:0007669"/>
    <property type="project" value="InterPro"/>
</dbReference>
<keyword evidence="2" id="KW-1185">Reference proteome</keyword>
<evidence type="ECO:0000313" key="2">
    <source>
        <dbReference type="Proteomes" id="UP000575068"/>
    </source>
</evidence>
<evidence type="ECO:0000313" key="1">
    <source>
        <dbReference type="EMBL" id="MBB4642717.1"/>
    </source>
</evidence>
<dbReference type="Proteomes" id="UP000575068">
    <property type="component" value="Unassembled WGS sequence"/>
</dbReference>
<gene>
    <name evidence="1" type="ORF">HNQ99_003053</name>
</gene>
<accession>A0A840HYP5</accession>
<evidence type="ECO:0008006" key="3">
    <source>
        <dbReference type="Google" id="ProtNLM"/>
    </source>
</evidence>
<dbReference type="Pfam" id="PF10014">
    <property type="entry name" value="2OG-Fe_Oxy_2"/>
    <property type="match status" value="1"/>
</dbReference>
<dbReference type="AlphaFoldDB" id="A0A840HYP5"/>
<dbReference type="EMBL" id="JACHOV010000013">
    <property type="protein sequence ID" value="MBB4642717.1"/>
    <property type="molecule type" value="Genomic_DNA"/>
</dbReference>
<dbReference type="InterPro" id="IPR018724">
    <property type="entry name" value="2OG-Fe_dioxygenase"/>
</dbReference>
<protein>
    <recommendedName>
        <fullName evidence="3">2OG-Fe dioxygenase family protein</fullName>
    </recommendedName>
</protein>
<proteinExistence type="predicted"/>
<reference evidence="1 2" key="1">
    <citation type="submission" date="2020-08" db="EMBL/GenBank/DDBJ databases">
        <title>Genomic Encyclopedia of Type Strains, Phase IV (KMG-IV): sequencing the most valuable type-strain genomes for metagenomic binning, comparative biology and taxonomic classification.</title>
        <authorList>
            <person name="Goeker M."/>
        </authorList>
    </citation>
    <scope>NUCLEOTIDE SEQUENCE [LARGE SCALE GENOMIC DNA]</scope>
    <source>
        <strain evidence="1 2">DSM 7465</strain>
    </source>
</reference>
<comment type="caution">
    <text evidence="1">The sequence shown here is derived from an EMBL/GenBank/DDBJ whole genome shotgun (WGS) entry which is preliminary data.</text>
</comment>
<dbReference type="Gene3D" id="2.60.120.620">
    <property type="entry name" value="q2cbj1_9rhob like domain"/>
    <property type="match status" value="1"/>
</dbReference>